<gene>
    <name evidence="8" type="primary">mobA</name>
    <name evidence="10" type="ORF">C7446_0968</name>
</gene>
<sequence>MPEKELTAVILAGGEGRRMGGVDKGLVPLAGKPMIDHVIARLQPQVHHLLINANRSHEQYRGLGWPVVADQAGGHAGPLMGMLTAMRHVQASRVLIAPCDTPLLPHDLVCRMWEAATSDVDIVQARDRERVHPVVALLRTALADDLSAALAAGERRIDRWYARHRLTSVCFESHLAFTNVNHESDAQALLPLLDNSRGDYPGA</sequence>
<dbReference type="HAMAP" id="MF_00316">
    <property type="entry name" value="MobA"/>
    <property type="match status" value="1"/>
</dbReference>
<keyword evidence="6 8" id="KW-0342">GTP-binding</keyword>
<keyword evidence="7 8" id="KW-0501">Molybdenum cofactor biosynthesis</keyword>
<dbReference type="GO" id="GO:0046872">
    <property type="term" value="F:metal ion binding"/>
    <property type="evidence" value="ECO:0007669"/>
    <property type="project" value="UniProtKB-KW"/>
</dbReference>
<dbReference type="GO" id="GO:0005525">
    <property type="term" value="F:GTP binding"/>
    <property type="evidence" value="ECO:0007669"/>
    <property type="project" value="UniProtKB-UniRule"/>
</dbReference>
<dbReference type="AlphaFoldDB" id="A0A420WXU7"/>
<dbReference type="PANTHER" id="PTHR19136:SF81">
    <property type="entry name" value="MOLYBDENUM COFACTOR GUANYLYLTRANSFERASE"/>
    <property type="match status" value="1"/>
</dbReference>
<evidence type="ECO:0000256" key="4">
    <source>
        <dbReference type="ARBA" id="ARBA00022741"/>
    </source>
</evidence>
<comment type="cofactor">
    <cofactor evidence="8">
        <name>Mg(2+)</name>
        <dbReference type="ChEBI" id="CHEBI:18420"/>
    </cofactor>
</comment>
<evidence type="ECO:0000256" key="3">
    <source>
        <dbReference type="ARBA" id="ARBA00022723"/>
    </source>
</evidence>
<keyword evidence="3 8" id="KW-0479">Metal-binding</keyword>
<evidence type="ECO:0000256" key="8">
    <source>
        <dbReference type="HAMAP-Rule" id="MF_00316"/>
    </source>
</evidence>
<keyword evidence="5 8" id="KW-0460">Magnesium</keyword>
<dbReference type="EC" id="2.7.7.77" evidence="8"/>
<accession>A0A420WXU7</accession>
<dbReference type="EMBL" id="RBIN01000003">
    <property type="protein sequence ID" value="RKR06032.1"/>
    <property type="molecule type" value="Genomic_DNA"/>
</dbReference>
<dbReference type="GO" id="GO:1902758">
    <property type="term" value="P:bis(molybdopterin guanine dinucleotide)molybdenum biosynthetic process"/>
    <property type="evidence" value="ECO:0007669"/>
    <property type="project" value="TreeGrafter"/>
</dbReference>
<comment type="domain">
    <text evidence="8">The N-terminal domain determines nucleotide recognition and specific binding, while the C-terminal domain determines the specific binding to the target protein.</text>
</comment>
<evidence type="ECO:0000256" key="7">
    <source>
        <dbReference type="ARBA" id="ARBA00023150"/>
    </source>
</evidence>
<dbReference type="Gene3D" id="3.90.550.10">
    <property type="entry name" value="Spore Coat Polysaccharide Biosynthesis Protein SpsA, Chain A"/>
    <property type="match status" value="1"/>
</dbReference>
<name>A0A420WXU7_9GAMM</name>
<dbReference type="InterPro" id="IPR029044">
    <property type="entry name" value="Nucleotide-diphossugar_trans"/>
</dbReference>
<feature type="binding site" evidence="8">
    <location>
        <position position="100"/>
    </location>
    <ligand>
        <name>Mg(2+)</name>
        <dbReference type="ChEBI" id="CHEBI:18420"/>
    </ligand>
</feature>
<comment type="caution">
    <text evidence="10">The sequence shown here is derived from an EMBL/GenBank/DDBJ whole genome shotgun (WGS) entry which is preliminary data.</text>
</comment>
<dbReference type="RefSeq" id="WP_121172337.1">
    <property type="nucleotide sequence ID" value="NZ_RBIN01000003.1"/>
</dbReference>
<dbReference type="GO" id="GO:0061603">
    <property type="term" value="F:molybdenum cofactor guanylyltransferase activity"/>
    <property type="evidence" value="ECO:0007669"/>
    <property type="project" value="UniProtKB-EC"/>
</dbReference>
<dbReference type="SUPFAM" id="SSF53448">
    <property type="entry name" value="Nucleotide-diphospho-sugar transferases"/>
    <property type="match status" value="1"/>
</dbReference>
<dbReference type="Pfam" id="PF12804">
    <property type="entry name" value="NTP_transf_3"/>
    <property type="match status" value="1"/>
</dbReference>
<dbReference type="NCBIfam" id="TIGR02665">
    <property type="entry name" value="molyb_mobA"/>
    <property type="match status" value="1"/>
</dbReference>
<evidence type="ECO:0000259" key="9">
    <source>
        <dbReference type="Pfam" id="PF12804"/>
    </source>
</evidence>
<evidence type="ECO:0000313" key="10">
    <source>
        <dbReference type="EMBL" id="RKR06032.1"/>
    </source>
</evidence>
<comment type="catalytic activity">
    <reaction evidence="8">
        <text>Mo-molybdopterin + GTP + H(+) = Mo-molybdopterin guanine dinucleotide + diphosphate</text>
        <dbReference type="Rhea" id="RHEA:34243"/>
        <dbReference type="ChEBI" id="CHEBI:15378"/>
        <dbReference type="ChEBI" id="CHEBI:33019"/>
        <dbReference type="ChEBI" id="CHEBI:37565"/>
        <dbReference type="ChEBI" id="CHEBI:71302"/>
        <dbReference type="ChEBI" id="CHEBI:71310"/>
        <dbReference type="EC" id="2.7.7.77"/>
    </reaction>
</comment>
<dbReference type="InterPro" id="IPR013482">
    <property type="entry name" value="Molybde_CF_guanTrfase"/>
</dbReference>
<keyword evidence="2 8" id="KW-0808">Transferase</keyword>
<evidence type="ECO:0000313" key="11">
    <source>
        <dbReference type="Proteomes" id="UP000281975"/>
    </source>
</evidence>
<dbReference type="InterPro" id="IPR025877">
    <property type="entry name" value="MobA-like_NTP_Trfase"/>
</dbReference>
<evidence type="ECO:0000256" key="2">
    <source>
        <dbReference type="ARBA" id="ARBA00022679"/>
    </source>
</evidence>
<feature type="domain" description="MobA-like NTP transferase" evidence="9">
    <location>
        <begin position="8"/>
        <end position="163"/>
    </location>
</feature>
<comment type="subcellular location">
    <subcellularLocation>
        <location evidence="8">Cytoplasm</location>
    </subcellularLocation>
</comment>
<keyword evidence="4 8" id="KW-0547">Nucleotide-binding</keyword>
<keyword evidence="1 8" id="KW-0963">Cytoplasm</keyword>
<keyword evidence="11" id="KW-1185">Reference proteome</keyword>
<feature type="binding site" evidence="8">
    <location>
        <position position="24"/>
    </location>
    <ligand>
        <name>GTP</name>
        <dbReference type="ChEBI" id="CHEBI:37565"/>
    </ligand>
</feature>
<comment type="function">
    <text evidence="8">Transfers a GMP moiety from GTP to Mo-molybdopterin (Mo-MPT) cofactor (Moco or molybdenum cofactor) to form Mo-molybdopterin guanine dinucleotide (Mo-MGD) cofactor.</text>
</comment>
<evidence type="ECO:0000256" key="6">
    <source>
        <dbReference type="ARBA" id="ARBA00023134"/>
    </source>
</evidence>
<reference evidence="10 11" key="1">
    <citation type="submission" date="2018-10" db="EMBL/GenBank/DDBJ databases">
        <title>Genomic Encyclopedia of Type Strains, Phase IV (KMG-IV): sequencing the most valuable type-strain genomes for metagenomic binning, comparative biology and taxonomic classification.</title>
        <authorList>
            <person name="Goeker M."/>
        </authorList>
    </citation>
    <scope>NUCLEOTIDE SEQUENCE [LARGE SCALE GENOMIC DNA]</scope>
    <source>
        <strain evidence="10 11">DSM 23229</strain>
    </source>
</reference>
<evidence type="ECO:0000256" key="5">
    <source>
        <dbReference type="ARBA" id="ARBA00022842"/>
    </source>
</evidence>
<proteinExistence type="inferred from homology"/>
<protein>
    <recommendedName>
        <fullName evidence="8">Molybdenum cofactor guanylyltransferase</fullName>
        <shortName evidence="8">MoCo guanylyltransferase</shortName>
        <ecNumber evidence="8">2.7.7.77</ecNumber>
    </recommendedName>
    <alternativeName>
        <fullName evidence="8">GTP:molybdopterin guanylyltransferase</fullName>
    </alternativeName>
    <alternativeName>
        <fullName evidence="8">Mo-MPT guanylyltransferase</fullName>
    </alternativeName>
    <alternativeName>
        <fullName evidence="8">Molybdopterin guanylyltransferase</fullName>
    </alternativeName>
    <alternativeName>
        <fullName evidence="8">Molybdopterin-guanine dinucleotide synthase</fullName>
        <shortName evidence="8">MGD synthase</shortName>
    </alternativeName>
</protein>
<organism evidence="10 11">
    <name type="scientific">Kushneria sinocarnis</name>
    <dbReference type="NCBI Taxonomy" id="595502"/>
    <lineage>
        <taxon>Bacteria</taxon>
        <taxon>Pseudomonadati</taxon>
        <taxon>Pseudomonadota</taxon>
        <taxon>Gammaproteobacteria</taxon>
        <taxon>Oceanospirillales</taxon>
        <taxon>Halomonadaceae</taxon>
        <taxon>Kushneria</taxon>
    </lineage>
</organism>
<dbReference type="GO" id="GO:0005737">
    <property type="term" value="C:cytoplasm"/>
    <property type="evidence" value="ECO:0007669"/>
    <property type="project" value="UniProtKB-SubCell"/>
</dbReference>
<comment type="similarity">
    <text evidence="8">Belongs to the MobA family.</text>
</comment>
<feature type="binding site" evidence="8">
    <location>
        <begin position="11"/>
        <end position="13"/>
    </location>
    <ligand>
        <name>GTP</name>
        <dbReference type="ChEBI" id="CHEBI:37565"/>
    </ligand>
</feature>
<feature type="binding site" evidence="8">
    <location>
        <position position="70"/>
    </location>
    <ligand>
        <name>GTP</name>
        <dbReference type="ChEBI" id="CHEBI:37565"/>
    </ligand>
</feature>
<feature type="binding site" evidence="8">
    <location>
        <position position="52"/>
    </location>
    <ligand>
        <name>GTP</name>
        <dbReference type="ChEBI" id="CHEBI:37565"/>
    </ligand>
</feature>
<evidence type="ECO:0000256" key="1">
    <source>
        <dbReference type="ARBA" id="ARBA00022490"/>
    </source>
</evidence>
<dbReference type="Proteomes" id="UP000281975">
    <property type="component" value="Unassembled WGS sequence"/>
</dbReference>
<feature type="binding site" evidence="8">
    <location>
        <position position="100"/>
    </location>
    <ligand>
        <name>GTP</name>
        <dbReference type="ChEBI" id="CHEBI:37565"/>
    </ligand>
</feature>
<keyword evidence="10" id="KW-0548">Nucleotidyltransferase</keyword>
<dbReference type="CDD" id="cd02503">
    <property type="entry name" value="MobA"/>
    <property type="match status" value="1"/>
</dbReference>
<dbReference type="OrthoDB" id="9788394at2"/>
<dbReference type="PANTHER" id="PTHR19136">
    <property type="entry name" value="MOLYBDENUM COFACTOR GUANYLYLTRANSFERASE"/>
    <property type="match status" value="1"/>
</dbReference>
<comment type="subunit">
    <text evidence="8">Monomer.</text>
</comment>